<dbReference type="PROSITE" id="PS50943">
    <property type="entry name" value="HTH_CROC1"/>
    <property type="match status" value="1"/>
</dbReference>
<dbReference type="InterPro" id="IPR011962">
    <property type="entry name" value="dCTP_deaminase"/>
</dbReference>
<dbReference type="GO" id="GO:0003677">
    <property type="term" value="F:DNA binding"/>
    <property type="evidence" value="ECO:0007669"/>
    <property type="project" value="InterPro"/>
</dbReference>
<comment type="caution">
    <text evidence="4">The sequence shown here is derived from an EMBL/GenBank/DDBJ whole genome shotgun (WGS) entry which is preliminary data.</text>
</comment>
<dbReference type="SUPFAM" id="SSF47413">
    <property type="entry name" value="lambda repressor-like DNA-binding domains"/>
    <property type="match status" value="1"/>
</dbReference>
<organism evidence="4 5">
    <name type="scientific">Undibacter mobilis</name>
    <dbReference type="NCBI Taxonomy" id="2292256"/>
    <lineage>
        <taxon>Bacteria</taxon>
        <taxon>Pseudomonadati</taxon>
        <taxon>Pseudomonadota</taxon>
        <taxon>Alphaproteobacteria</taxon>
        <taxon>Hyphomicrobiales</taxon>
        <taxon>Nitrobacteraceae</taxon>
        <taxon>Undibacter</taxon>
    </lineage>
</organism>
<keyword evidence="2" id="KW-0546">Nucleotide metabolism</keyword>
<dbReference type="RefSeq" id="WP_115516087.1">
    <property type="nucleotide sequence ID" value="NZ_QRGO01000001.1"/>
</dbReference>
<dbReference type="Proteomes" id="UP000263993">
    <property type="component" value="Unassembled WGS sequence"/>
</dbReference>
<sequence>MAASSRGKTDPESTIMRASPGAHLRAELRRLGLDQVAVSKATGVSRQSVNNIINGRQAISRAMAGKLGRLTGHGSDYWLSEWFSENGAPVRAAISGILVNHQIARAVHDGIIAIEPFISGHLRPASIDLTLGTQAVSEGRKVALSLKRVFALRPGGLLSATTAEHVELPLDHLGRLGGLTSLSAAGLVLNAPLQIAPGFRGVLRFALFNAGSDIIPLRAGEPIAALEIMRLAAAPEAS</sequence>
<reference evidence="5" key="1">
    <citation type="submission" date="2018-08" db="EMBL/GenBank/DDBJ databases">
        <authorList>
            <person name="Kim S.-J."/>
            <person name="Jung G.-Y."/>
        </authorList>
    </citation>
    <scope>NUCLEOTIDE SEQUENCE [LARGE SCALE GENOMIC DNA]</scope>
    <source>
        <strain evidence="5">GY_H</strain>
    </source>
</reference>
<dbReference type="GO" id="GO:0008829">
    <property type="term" value="F:dCTP deaminase activity"/>
    <property type="evidence" value="ECO:0007669"/>
    <property type="project" value="InterPro"/>
</dbReference>
<dbReference type="SMART" id="SM00530">
    <property type="entry name" value="HTH_XRE"/>
    <property type="match status" value="1"/>
</dbReference>
<gene>
    <name evidence="4" type="ORF">DXH78_05350</name>
</gene>
<evidence type="ECO:0000313" key="4">
    <source>
        <dbReference type="EMBL" id="RDV04061.1"/>
    </source>
</evidence>
<keyword evidence="5" id="KW-1185">Reference proteome</keyword>
<evidence type="ECO:0000256" key="1">
    <source>
        <dbReference type="ARBA" id="ARBA00022801"/>
    </source>
</evidence>
<dbReference type="InterPro" id="IPR010982">
    <property type="entry name" value="Lambda_DNA-bd_dom_sf"/>
</dbReference>
<name>A0A371B9K9_9BRAD</name>
<dbReference type="CDD" id="cd00093">
    <property type="entry name" value="HTH_XRE"/>
    <property type="match status" value="1"/>
</dbReference>
<dbReference type="OrthoDB" id="798159at2"/>
<keyword evidence="1" id="KW-0378">Hydrolase</keyword>
<protein>
    <submittedName>
        <fullName evidence="4">Helix-turn-helix domain-containing protein</fullName>
    </submittedName>
</protein>
<evidence type="ECO:0000256" key="2">
    <source>
        <dbReference type="ARBA" id="ARBA00023080"/>
    </source>
</evidence>
<evidence type="ECO:0000313" key="5">
    <source>
        <dbReference type="Proteomes" id="UP000263993"/>
    </source>
</evidence>
<dbReference type="InterPro" id="IPR036157">
    <property type="entry name" value="dUTPase-like_sf"/>
</dbReference>
<dbReference type="Pfam" id="PF01381">
    <property type="entry name" value="HTH_3"/>
    <property type="match status" value="1"/>
</dbReference>
<dbReference type="AlphaFoldDB" id="A0A371B9K9"/>
<dbReference type="Gene3D" id="2.70.40.10">
    <property type="match status" value="1"/>
</dbReference>
<dbReference type="InterPro" id="IPR033704">
    <property type="entry name" value="dUTPase_trimeric"/>
</dbReference>
<dbReference type="PANTHER" id="PTHR42680">
    <property type="entry name" value="DCTP DEAMINASE"/>
    <property type="match status" value="1"/>
</dbReference>
<dbReference type="InterPro" id="IPR001387">
    <property type="entry name" value="Cro/C1-type_HTH"/>
</dbReference>
<dbReference type="SUPFAM" id="SSF51283">
    <property type="entry name" value="dUTPase-like"/>
    <property type="match status" value="1"/>
</dbReference>
<feature type="domain" description="HTH cro/C1-type" evidence="3">
    <location>
        <begin position="24"/>
        <end position="78"/>
    </location>
</feature>
<dbReference type="EMBL" id="QRGO01000001">
    <property type="protein sequence ID" value="RDV04061.1"/>
    <property type="molecule type" value="Genomic_DNA"/>
</dbReference>
<dbReference type="GO" id="GO:0006229">
    <property type="term" value="P:dUTP biosynthetic process"/>
    <property type="evidence" value="ECO:0007669"/>
    <property type="project" value="InterPro"/>
</dbReference>
<dbReference type="CDD" id="cd07557">
    <property type="entry name" value="trimeric_dUTPase"/>
    <property type="match status" value="1"/>
</dbReference>
<dbReference type="PANTHER" id="PTHR42680:SF3">
    <property type="entry name" value="DCTP DEAMINASE"/>
    <property type="match status" value="1"/>
</dbReference>
<proteinExistence type="predicted"/>
<dbReference type="Gene3D" id="1.10.260.40">
    <property type="entry name" value="lambda repressor-like DNA-binding domains"/>
    <property type="match status" value="1"/>
</dbReference>
<dbReference type="Pfam" id="PF22769">
    <property type="entry name" value="DCD"/>
    <property type="match status" value="1"/>
</dbReference>
<evidence type="ECO:0000259" key="3">
    <source>
        <dbReference type="PROSITE" id="PS50943"/>
    </source>
</evidence>
<accession>A0A371B9K9</accession>